<accession>A0ABS2DG87</accession>
<dbReference type="InterPro" id="IPR029069">
    <property type="entry name" value="HotDog_dom_sf"/>
</dbReference>
<evidence type="ECO:0000313" key="2">
    <source>
        <dbReference type="EMBL" id="MBM6617494.1"/>
    </source>
</evidence>
<dbReference type="RefSeq" id="WP_204202872.1">
    <property type="nucleotide sequence ID" value="NZ_JAFELM010000022.1"/>
</dbReference>
<dbReference type="Proteomes" id="UP001518925">
    <property type="component" value="Unassembled WGS sequence"/>
</dbReference>
<dbReference type="InterPro" id="IPR002539">
    <property type="entry name" value="MaoC-like_dom"/>
</dbReference>
<organism evidence="2 3">
    <name type="scientific">Bacillus suaedaesalsae</name>
    <dbReference type="NCBI Taxonomy" id="2810349"/>
    <lineage>
        <taxon>Bacteria</taxon>
        <taxon>Bacillati</taxon>
        <taxon>Bacillota</taxon>
        <taxon>Bacilli</taxon>
        <taxon>Bacillales</taxon>
        <taxon>Bacillaceae</taxon>
        <taxon>Bacillus</taxon>
    </lineage>
</organism>
<evidence type="ECO:0000259" key="1">
    <source>
        <dbReference type="Pfam" id="PF01575"/>
    </source>
</evidence>
<evidence type="ECO:0000313" key="3">
    <source>
        <dbReference type="Proteomes" id="UP001518925"/>
    </source>
</evidence>
<dbReference type="PANTHER" id="PTHR43664:SF1">
    <property type="entry name" value="BETA-METHYLMALYL-COA DEHYDRATASE"/>
    <property type="match status" value="1"/>
</dbReference>
<feature type="domain" description="MaoC-like" evidence="1">
    <location>
        <begin position="25"/>
        <end position="126"/>
    </location>
</feature>
<dbReference type="PANTHER" id="PTHR43664">
    <property type="entry name" value="MONOAMINE OXIDASE-RELATED"/>
    <property type="match status" value="1"/>
</dbReference>
<dbReference type="EMBL" id="JAFELM010000022">
    <property type="protein sequence ID" value="MBM6617494.1"/>
    <property type="molecule type" value="Genomic_DNA"/>
</dbReference>
<name>A0ABS2DG87_9BACI</name>
<protein>
    <submittedName>
        <fullName evidence="2">MaoC family dehydratase N-terminal domain-containing protein</fullName>
    </submittedName>
</protein>
<sequence>MVLGKKRKLGRKIEEITVGEKLTLTEKIEDKDILLYLGLTNDPNPLFIQHDYASQTPYKKPIVPTIMLSGILSASVSKYMPGPGSTIVEQHIKFHLPVYHYATVQFFFEVTDVKEDKNEIELSVKATNEENQVVLDGTLKVEPPHLIETMTGKALDNF</sequence>
<dbReference type="Gene3D" id="3.10.129.10">
    <property type="entry name" value="Hotdog Thioesterase"/>
    <property type="match status" value="1"/>
</dbReference>
<reference evidence="2 3" key="1">
    <citation type="submission" date="2021-02" db="EMBL/GenBank/DDBJ databases">
        <title>Bacillus sp. RD4P76, an endophyte from a halophyte.</title>
        <authorList>
            <person name="Sun J.-Q."/>
        </authorList>
    </citation>
    <scope>NUCLEOTIDE SEQUENCE [LARGE SCALE GENOMIC DNA]</scope>
    <source>
        <strain evidence="2 3">RD4P76</strain>
    </source>
</reference>
<dbReference type="Pfam" id="PF01575">
    <property type="entry name" value="MaoC_dehydratas"/>
    <property type="match status" value="1"/>
</dbReference>
<proteinExistence type="predicted"/>
<dbReference type="SUPFAM" id="SSF54637">
    <property type="entry name" value="Thioesterase/thiol ester dehydrase-isomerase"/>
    <property type="match status" value="1"/>
</dbReference>
<keyword evidence="3" id="KW-1185">Reference proteome</keyword>
<gene>
    <name evidence="2" type="ORF">JR050_07360</name>
</gene>
<dbReference type="InterPro" id="IPR052342">
    <property type="entry name" value="MCH/BMMD"/>
</dbReference>
<comment type="caution">
    <text evidence="2">The sequence shown here is derived from an EMBL/GenBank/DDBJ whole genome shotgun (WGS) entry which is preliminary data.</text>
</comment>